<dbReference type="SUPFAM" id="SSF54427">
    <property type="entry name" value="NTF2-like"/>
    <property type="match status" value="1"/>
</dbReference>
<dbReference type="EMBL" id="QZWG01000018">
    <property type="protein sequence ID" value="RZB50841.1"/>
    <property type="molecule type" value="Genomic_DNA"/>
</dbReference>
<name>A0A445FPM7_GLYSO</name>
<gene>
    <name evidence="1" type="ORF">D0Y65_047624</name>
</gene>
<comment type="caution">
    <text evidence="1">The sequence shown here is derived from an EMBL/GenBank/DDBJ whole genome shotgun (WGS) entry which is preliminary data.</text>
</comment>
<sequence>MGYNHSFTMKIIPGSKAEPEKFSGTVTEHENRNRETVKLVYKALLRDGDTEKLAKVVRAELEWWYHGPPHCQHMMKVLTGESTTAQKAFKFRPRRIRAVGDRVVVEGWEGAGEYWVHVWRFKHGIITQLREYFNTLITVVHRVSEDGDEARLWRSTNRVRVRVHGSLPDLVLSI</sequence>
<reference evidence="1 2" key="1">
    <citation type="submission" date="2018-09" db="EMBL/GenBank/DDBJ databases">
        <title>A high-quality reference genome of wild soybean provides a powerful tool to mine soybean genomes.</title>
        <authorList>
            <person name="Xie M."/>
            <person name="Chung C.Y.L."/>
            <person name="Li M.-W."/>
            <person name="Wong F.-L."/>
            <person name="Chan T.-F."/>
            <person name="Lam H.-M."/>
        </authorList>
    </citation>
    <scope>NUCLEOTIDE SEQUENCE [LARGE SCALE GENOMIC DNA]</scope>
    <source>
        <strain evidence="2">cv. W05</strain>
        <tissue evidence="1">Hypocotyl of etiolated seedlings</tissue>
    </source>
</reference>
<evidence type="ECO:0000313" key="2">
    <source>
        <dbReference type="Proteomes" id="UP000289340"/>
    </source>
</evidence>
<proteinExistence type="predicted"/>
<dbReference type="InterPro" id="IPR009798">
    <property type="entry name" value="Wun1-like"/>
</dbReference>
<organism evidence="1 2">
    <name type="scientific">Glycine soja</name>
    <name type="common">Wild soybean</name>
    <dbReference type="NCBI Taxonomy" id="3848"/>
    <lineage>
        <taxon>Eukaryota</taxon>
        <taxon>Viridiplantae</taxon>
        <taxon>Streptophyta</taxon>
        <taxon>Embryophyta</taxon>
        <taxon>Tracheophyta</taxon>
        <taxon>Spermatophyta</taxon>
        <taxon>Magnoliopsida</taxon>
        <taxon>eudicotyledons</taxon>
        <taxon>Gunneridae</taxon>
        <taxon>Pentapetalae</taxon>
        <taxon>rosids</taxon>
        <taxon>fabids</taxon>
        <taxon>Fabales</taxon>
        <taxon>Fabaceae</taxon>
        <taxon>Papilionoideae</taxon>
        <taxon>50 kb inversion clade</taxon>
        <taxon>NPAAA clade</taxon>
        <taxon>indigoferoid/millettioid clade</taxon>
        <taxon>Phaseoleae</taxon>
        <taxon>Glycine</taxon>
        <taxon>Glycine subgen. Soja</taxon>
    </lineage>
</organism>
<dbReference type="InterPro" id="IPR032710">
    <property type="entry name" value="NTF2-like_dom_sf"/>
</dbReference>
<dbReference type="Pfam" id="PF07107">
    <property type="entry name" value="WI12"/>
    <property type="match status" value="1"/>
</dbReference>
<accession>A0A445FPM7</accession>
<dbReference type="PANTHER" id="PTHR33703:SF14">
    <property type="entry name" value="WOUND-INDUCED PROTEIN, WUN1-RELATED"/>
    <property type="match status" value="1"/>
</dbReference>
<dbReference type="Gramene" id="XM_028356256.1">
    <property type="protein sequence ID" value="XP_028212057.1"/>
    <property type="gene ID" value="LOC114394620"/>
</dbReference>
<keyword evidence="2" id="KW-1185">Reference proteome</keyword>
<protein>
    <submittedName>
        <fullName evidence="1">Senescence associated protein 20</fullName>
    </submittedName>
</protein>
<dbReference type="AlphaFoldDB" id="A0A445FPM7"/>
<dbReference type="Proteomes" id="UP000289340">
    <property type="component" value="Chromosome 18"/>
</dbReference>
<dbReference type="Gene3D" id="3.10.450.50">
    <property type="match status" value="1"/>
</dbReference>
<evidence type="ECO:0000313" key="1">
    <source>
        <dbReference type="EMBL" id="RZB50841.1"/>
    </source>
</evidence>
<dbReference type="PANTHER" id="PTHR33703">
    <property type="entry name" value="OS07G0691300 PROTEIN"/>
    <property type="match status" value="1"/>
</dbReference>